<protein>
    <submittedName>
        <fullName evidence="1">Uncharacterized protein</fullName>
    </submittedName>
</protein>
<name>A0A9Q4AZW6_SALAG</name>
<dbReference type="AlphaFoldDB" id="A0A9Q4AZW6"/>
<dbReference type="Proteomes" id="UP001057753">
    <property type="component" value="Unassembled WGS sequence"/>
</dbReference>
<dbReference type="EMBL" id="JABXYM010000001">
    <property type="protein sequence ID" value="MCR6095738.1"/>
    <property type="molecule type" value="Genomic_DNA"/>
</dbReference>
<organism evidence="1 2">
    <name type="scientific">Salipaludibacillus agaradhaerens</name>
    <name type="common">Bacillus agaradhaerens</name>
    <dbReference type="NCBI Taxonomy" id="76935"/>
    <lineage>
        <taxon>Bacteria</taxon>
        <taxon>Bacillati</taxon>
        <taxon>Bacillota</taxon>
        <taxon>Bacilli</taxon>
        <taxon>Bacillales</taxon>
        <taxon>Bacillaceae</taxon>
    </lineage>
</organism>
<comment type="caution">
    <text evidence="1">The sequence shown here is derived from an EMBL/GenBank/DDBJ whole genome shotgun (WGS) entry which is preliminary data.</text>
</comment>
<keyword evidence="2" id="KW-1185">Reference proteome</keyword>
<reference evidence="1" key="1">
    <citation type="submission" date="2020-06" db="EMBL/GenBank/DDBJ databases">
        <title>Insight into the genomes of haloalkaliphilic bacilli from Kenyan soda lakes.</title>
        <authorList>
            <person name="Mwirichia R."/>
            <person name="Villamizar G.C."/>
            <person name="Poehlein A."/>
            <person name="Mugweru J."/>
            <person name="Kipnyargis A."/>
            <person name="Kiplimo D."/>
            <person name="Orwa P."/>
            <person name="Daniel R."/>
        </authorList>
    </citation>
    <scope>NUCLEOTIDE SEQUENCE</scope>
    <source>
        <strain evidence="1">B1096_S55</strain>
    </source>
</reference>
<accession>A0A9Q4AZW6</accession>
<proteinExistence type="predicted"/>
<gene>
    <name evidence="1" type="ORF">HXA33_04205</name>
</gene>
<sequence length="202" mass="22972">MSQSLFRAHFKDIEMALPRPVLKTFIHKLLASNYRLTWRHDQDGIELVIHANDEEIHIPMLLENEKKTIVNVKELEVTTEELALTLEDLMTDCEGSGIVRTSGAGMHCVSYYDHGKIVSVLRTEGGADMSSSGSLKSKHKHRGVDPSVEQFVVNGEIDYYLMELKEAIDKGDRQRVNRLKHLLADLVKSKNNIKNRIQSSLY</sequence>
<dbReference type="RefSeq" id="WP_257820484.1">
    <property type="nucleotide sequence ID" value="NZ_JABXYM010000001.1"/>
</dbReference>
<evidence type="ECO:0000313" key="2">
    <source>
        <dbReference type="Proteomes" id="UP001057753"/>
    </source>
</evidence>
<evidence type="ECO:0000313" key="1">
    <source>
        <dbReference type="EMBL" id="MCR6095738.1"/>
    </source>
</evidence>